<dbReference type="AlphaFoldDB" id="A0A3D8PU08"/>
<keyword evidence="1" id="KW-1133">Transmembrane helix</keyword>
<dbReference type="EMBL" id="PIOC01000014">
    <property type="protein sequence ID" value="RDW19202.1"/>
    <property type="molecule type" value="Genomic_DNA"/>
</dbReference>
<evidence type="ECO:0000256" key="1">
    <source>
        <dbReference type="SAM" id="Phobius"/>
    </source>
</evidence>
<protein>
    <submittedName>
        <fullName evidence="2">Uncharacterized protein</fullName>
    </submittedName>
</protein>
<keyword evidence="1" id="KW-0472">Membrane</keyword>
<gene>
    <name evidence="2" type="ORF">CWR48_09130</name>
</gene>
<accession>A0A3D8PU08</accession>
<evidence type="ECO:0000313" key="3">
    <source>
        <dbReference type="Proteomes" id="UP000257143"/>
    </source>
</evidence>
<evidence type="ECO:0000313" key="2">
    <source>
        <dbReference type="EMBL" id="RDW19202.1"/>
    </source>
</evidence>
<feature type="transmembrane region" description="Helical" evidence="1">
    <location>
        <begin position="6"/>
        <end position="22"/>
    </location>
</feature>
<dbReference type="Proteomes" id="UP000257143">
    <property type="component" value="Unassembled WGS sequence"/>
</dbReference>
<name>A0A3D8PU08_9BACI</name>
<reference evidence="3" key="1">
    <citation type="submission" date="2017-11" db="EMBL/GenBank/DDBJ databases">
        <authorList>
            <person name="Zhu W."/>
        </authorList>
    </citation>
    <scope>NUCLEOTIDE SEQUENCE [LARGE SCALE GENOMIC DNA]</scope>
    <source>
        <strain evidence="3">CAU 1183</strain>
    </source>
</reference>
<proteinExistence type="predicted"/>
<organism evidence="2 3">
    <name type="scientific">Oceanobacillus arenosus</name>
    <dbReference type="NCBI Taxonomy" id="1229153"/>
    <lineage>
        <taxon>Bacteria</taxon>
        <taxon>Bacillati</taxon>
        <taxon>Bacillota</taxon>
        <taxon>Bacilli</taxon>
        <taxon>Bacillales</taxon>
        <taxon>Bacillaceae</taxon>
        <taxon>Oceanobacillus</taxon>
    </lineage>
</organism>
<dbReference type="OrthoDB" id="2454584at2"/>
<dbReference type="RefSeq" id="WP_115772935.1">
    <property type="nucleotide sequence ID" value="NZ_PIOC01000014.1"/>
</dbReference>
<keyword evidence="3" id="KW-1185">Reference proteome</keyword>
<keyword evidence="1" id="KW-0812">Transmembrane</keyword>
<comment type="caution">
    <text evidence="2">The sequence shown here is derived from an EMBL/GenBank/DDBJ whole genome shotgun (WGS) entry which is preliminary data.</text>
</comment>
<sequence>MIYAVITIIVVAVVLFILSFFMNDRFEELERQVEQLSMTNMKDTYQLQKKIKVLEEELLPSDLTEDMTRK</sequence>